<dbReference type="SMART" id="SM00858">
    <property type="entry name" value="SAF"/>
    <property type="match status" value="1"/>
</dbReference>
<comment type="caution">
    <text evidence="2">The sequence shown here is derived from an EMBL/GenBank/DDBJ whole genome shotgun (WGS) entry which is preliminary data.</text>
</comment>
<dbReference type="Proteomes" id="UP000598146">
    <property type="component" value="Unassembled WGS sequence"/>
</dbReference>
<proteinExistence type="predicted"/>
<dbReference type="EMBL" id="JADQTO010000050">
    <property type="protein sequence ID" value="MBG0569008.1"/>
    <property type="molecule type" value="Genomic_DNA"/>
</dbReference>
<dbReference type="InterPro" id="IPR013974">
    <property type="entry name" value="SAF"/>
</dbReference>
<evidence type="ECO:0000313" key="2">
    <source>
        <dbReference type="EMBL" id="MBG0569008.1"/>
    </source>
</evidence>
<dbReference type="RefSeq" id="WP_196420775.1">
    <property type="nucleotide sequence ID" value="NZ_JADQTO010000050.1"/>
</dbReference>
<sequence length="209" mass="20364">MNGAPAGPVIRRRISVPRVLLGAVLILGLALAGAIVANRVDTRVPVLAVARDIAAGQTITDADLTVVRIAAEAGVATVPEAQRTTVAGRTASMPVAAGTLLHEGLLGEVVFPAAGQAVIALGVKPGHAPSGLAAGTKVTVLIVPTAGAAGGVATSAGPVVHAKATVVSVEQAADQSGQQVVSLLLASADATKVASTVGEPSLIQLGAGR</sequence>
<protein>
    <recommendedName>
        <fullName evidence="1">SAF domain-containing protein</fullName>
    </recommendedName>
</protein>
<feature type="domain" description="SAF" evidence="1">
    <location>
        <begin position="44"/>
        <end position="107"/>
    </location>
</feature>
<evidence type="ECO:0000313" key="3">
    <source>
        <dbReference type="Proteomes" id="UP000598146"/>
    </source>
</evidence>
<name>A0A931G2F9_9ACTN</name>
<reference evidence="2" key="1">
    <citation type="submission" date="2020-11" db="EMBL/GenBank/DDBJ databases">
        <title>Isolation and identification of active actinomycetes.</title>
        <authorList>
            <person name="Sun X."/>
        </authorList>
    </citation>
    <scope>NUCLEOTIDE SEQUENCE</scope>
    <source>
        <strain evidence="2">NEAU-A11</strain>
    </source>
</reference>
<evidence type="ECO:0000259" key="1">
    <source>
        <dbReference type="SMART" id="SM00858"/>
    </source>
</evidence>
<keyword evidence="3" id="KW-1185">Reference proteome</keyword>
<organism evidence="2 3">
    <name type="scientific">Actinoplanes aureus</name>
    <dbReference type="NCBI Taxonomy" id="2792083"/>
    <lineage>
        <taxon>Bacteria</taxon>
        <taxon>Bacillati</taxon>
        <taxon>Actinomycetota</taxon>
        <taxon>Actinomycetes</taxon>
        <taxon>Micromonosporales</taxon>
        <taxon>Micromonosporaceae</taxon>
        <taxon>Actinoplanes</taxon>
    </lineage>
</organism>
<accession>A0A931G2F9</accession>
<dbReference type="Pfam" id="PF08666">
    <property type="entry name" value="SAF"/>
    <property type="match status" value="1"/>
</dbReference>
<dbReference type="AlphaFoldDB" id="A0A931G2F9"/>
<gene>
    <name evidence="2" type="ORF">I4J89_47120</name>
</gene>